<dbReference type="EMBL" id="MPON01000007">
    <property type="protein sequence ID" value="OKA35354.1"/>
    <property type="molecule type" value="Genomic_DNA"/>
</dbReference>
<evidence type="ECO:0000313" key="2">
    <source>
        <dbReference type="Proteomes" id="UP000186535"/>
    </source>
</evidence>
<name>A0A1Q4L8U9_BACCE</name>
<comment type="caution">
    <text evidence="1">The sequence shown here is derived from an EMBL/GenBank/DDBJ whole genome shotgun (WGS) entry which is preliminary data.</text>
</comment>
<gene>
    <name evidence="1" type="ORF">BJR07_20405</name>
</gene>
<proteinExistence type="predicted"/>
<reference evidence="1 2" key="1">
    <citation type="submission" date="2016-11" db="EMBL/GenBank/DDBJ databases">
        <title>Identification of Bacillus cereus isolated from egg-white.</title>
        <authorList>
            <person name="Soni A."/>
            <person name="Oey I."/>
            <person name="Silcock P."/>
            <person name="Bremer P."/>
        </authorList>
    </citation>
    <scope>NUCLEOTIDE SEQUENCE [LARGE SCALE GENOMIC DNA]</scope>
    <source>
        <strain evidence="1 2">NZAS03</strain>
    </source>
</reference>
<protein>
    <submittedName>
        <fullName evidence="1">Uncharacterized protein</fullName>
    </submittedName>
</protein>
<dbReference type="AlphaFoldDB" id="A0A1Q4L8U9"/>
<dbReference type="Proteomes" id="UP000186535">
    <property type="component" value="Unassembled WGS sequence"/>
</dbReference>
<evidence type="ECO:0000313" key="1">
    <source>
        <dbReference type="EMBL" id="OKA35354.1"/>
    </source>
</evidence>
<sequence length="59" mass="7011">MGDQLSVNVRLVRADNQWGMNKTPLIIVSLYREDSPFKKYEGKEFYITLKTNIILRFFI</sequence>
<organism evidence="1 2">
    <name type="scientific">Bacillus cereus</name>
    <dbReference type="NCBI Taxonomy" id="1396"/>
    <lineage>
        <taxon>Bacteria</taxon>
        <taxon>Bacillati</taxon>
        <taxon>Bacillota</taxon>
        <taxon>Bacilli</taxon>
        <taxon>Bacillales</taxon>
        <taxon>Bacillaceae</taxon>
        <taxon>Bacillus</taxon>
        <taxon>Bacillus cereus group</taxon>
    </lineage>
</organism>
<accession>A0A1Q4L8U9</accession>